<dbReference type="OrthoDB" id="2400069at2759"/>
<reference evidence="1 2" key="1">
    <citation type="journal article" date="2018" name="MBio">
        <title>Comparative Genomics Reveals the Core Gene Toolbox for the Fungus-Insect Symbiosis.</title>
        <authorList>
            <person name="Wang Y."/>
            <person name="Stata M."/>
            <person name="Wang W."/>
            <person name="Stajich J.E."/>
            <person name="White M.M."/>
            <person name="Moncalvo J.M."/>
        </authorList>
    </citation>
    <scope>NUCLEOTIDE SEQUENCE [LARGE SCALE GENOMIC DNA]</scope>
    <source>
        <strain evidence="1 2">SC-DP-2</strain>
    </source>
</reference>
<accession>A0A2T9XY48</accession>
<comment type="caution">
    <text evidence="1">The sequence shown here is derived from an EMBL/GenBank/DDBJ whole genome shotgun (WGS) entry which is preliminary data.</text>
</comment>
<dbReference type="STRING" id="133381.A0A2T9XY48"/>
<evidence type="ECO:0000313" key="1">
    <source>
        <dbReference type="EMBL" id="PVU84985.1"/>
    </source>
</evidence>
<dbReference type="Proteomes" id="UP000245609">
    <property type="component" value="Unassembled WGS sequence"/>
</dbReference>
<dbReference type="EMBL" id="MBFS01003763">
    <property type="protein sequence ID" value="PVU84985.1"/>
    <property type="molecule type" value="Genomic_DNA"/>
</dbReference>
<proteinExistence type="predicted"/>
<evidence type="ECO:0000313" key="2">
    <source>
        <dbReference type="Proteomes" id="UP000245609"/>
    </source>
</evidence>
<sequence length="309" mass="35705">MPEMDIFTDTSDKTWGYMWAHILIQKTGAPPKHQLYSDNTTTLAYFKKYCETTFPKLLKIEEIWTNFGFSDTILKVSNMVFGRSKYVGRSTTSTKSEYSESGYKKRKIAFLGEQTTEYLSMENQRRALKKQTPSDFAIDVAISKKRNQKQKSRHFVIRRRFLDPRSSENAPLTILAPEIVNFLQNSLEDNTIKSFVQPKLDILPIIIKFKDWGPTSKLSDRDLTAKLCWLLAIAGFLRASDIHITDNARSNIMHVILYLEIVANKEKRGGIPIEKPCQINEHSDQILCPVYTYKIIKKGLQGNYPYFTH</sequence>
<protein>
    <submittedName>
        <fullName evidence="1">Uncharacterized protein</fullName>
    </submittedName>
</protein>
<name>A0A2T9XY48_9FUNG</name>
<keyword evidence="2" id="KW-1185">Reference proteome</keyword>
<gene>
    <name evidence="1" type="ORF">BB560_007195</name>
</gene>
<organism evidence="1 2">
    <name type="scientific">Smittium megazygosporum</name>
    <dbReference type="NCBI Taxonomy" id="133381"/>
    <lineage>
        <taxon>Eukaryota</taxon>
        <taxon>Fungi</taxon>
        <taxon>Fungi incertae sedis</taxon>
        <taxon>Zoopagomycota</taxon>
        <taxon>Kickxellomycotina</taxon>
        <taxon>Harpellomycetes</taxon>
        <taxon>Harpellales</taxon>
        <taxon>Legeriomycetaceae</taxon>
        <taxon>Smittium</taxon>
    </lineage>
</organism>
<dbReference type="AlphaFoldDB" id="A0A2T9XY48"/>